<feature type="region of interest" description="Disordered" evidence="9">
    <location>
        <begin position="1"/>
        <end position="25"/>
    </location>
</feature>
<dbReference type="PANTHER" id="PTHR33992">
    <property type="entry name" value="RIBONUCLEASE P PROTEIN COMPONENT"/>
    <property type="match status" value="1"/>
</dbReference>
<dbReference type="InterPro" id="IPR020568">
    <property type="entry name" value="Ribosomal_Su5_D2-typ_SF"/>
</dbReference>
<evidence type="ECO:0000256" key="4">
    <source>
        <dbReference type="ARBA" id="ARBA00022759"/>
    </source>
</evidence>
<dbReference type="OrthoDB" id="196964at2"/>
<dbReference type="GO" id="GO:0001682">
    <property type="term" value="P:tRNA 5'-leader removal"/>
    <property type="evidence" value="ECO:0007669"/>
    <property type="project" value="UniProtKB-UniRule"/>
</dbReference>
<evidence type="ECO:0000256" key="5">
    <source>
        <dbReference type="ARBA" id="ARBA00022801"/>
    </source>
</evidence>
<evidence type="ECO:0000256" key="7">
    <source>
        <dbReference type="HAMAP-Rule" id="MF_00227"/>
    </source>
</evidence>
<dbReference type="GO" id="GO:0000049">
    <property type="term" value="F:tRNA binding"/>
    <property type="evidence" value="ECO:0007669"/>
    <property type="project" value="UniProtKB-UniRule"/>
</dbReference>
<evidence type="ECO:0000256" key="6">
    <source>
        <dbReference type="ARBA" id="ARBA00022884"/>
    </source>
</evidence>
<name>A0A1Q2CR87_9ACTN</name>
<dbReference type="EMBL" id="CP019606">
    <property type="protein sequence ID" value="AQP48540.1"/>
    <property type="molecule type" value="Genomic_DNA"/>
</dbReference>
<dbReference type="GO" id="GO:0042781">
    <property type="term" value="F:3'-tRNA processing endoribonuclease activity"/>
    <property type="evidence" value="ECO:0007669"/>
    <property type="project" value="TreeGrafter"/>
</dbReference>
<dbReference type="GO" id="GO:0004526">
    <property type="term" value="F:ribonuclease P activity"/>
    <property type="evidence" value="ECO:0007669"/>
    <property type="project" value="UniProtKB-UniRule"/>
</dbReference>
<dbReference type="NCBIfam" id="TIGR00188">
    <property type="entry name" value="rnpA"/>
    <property type="match status" value="1"/>
</dbReference>
<comment type="catalytic activity">
    <reaction evidence="7">
        <text>Endonucleolytic cleavage of RNA, removing 5'-extranucleotides from tRNA precursor.</text>
        <dbReference type="EC" id="3.1.26.5"/>
    </reaction>
</comment>
<dbReference type="Proteomes" id="UP000188145">
    <property type="component" value="Chromosome"/>
</dbReference>
<comment type="subunit">
    <text evidence="7">Consists of a catalytic RNA component (M1 or rnpB) and a protein subunit.</text>
</comment>
<dbReference type="InterPro" id="IPR020539">
    <property type="entry name" value="RNase_P_CS"/>
</dbReference>
<reference evidence="11" key="1">
    <citation type="submission" date="2017-02" db="EMBL/GenBank/DDBJ databases">
        <title>Tessaracoccus aquaemaris sp. nov., isolated from the intestine of a Korean rockfish, Sebastes schlegelii, in a marine aquaculture pond.</title>
        <authorList>
            <person name="Tak E.J."/>
            <person name="Bae J.-W."/>
        </authorList>
    </citation>
    <scope>NUCLEOTIDE SEQUENCE [LARGE SCALE GENOMIC DNA]</scope>
    <source>
        <strain evidence="11">NSG39</strain>
    </source>
</reference>
<keyword evidence="4 7" id="KW-0255">Endonuclease</keyword>
<keyword evidence="2 7" id="KW-0819">tRNA processing</keyword>
<evidence type="ECO:0000256" key="9">
    <source>
        <dbReference type="SAM" id="MobiDB-lite"/>
    </source>
</evidence>
<dbReference type="InterPro" id="IPR014721">
    <property type="entry name" value="Ribsml_uS5_D2-typ_fold_subgr"/>
</dbReference>
<comment type="function">
    <text evidence="1 7">RNaseP catalyzes the removal of the 5'-leader sequence from pre-tRNA to produce the mature 5'-terminus. It can also cleave other RNA substrates such as 4.5S RNA. The protein component plays an auxiliary but essential role in vivo by binding to the 5'-leader sequence and broadening the substrate specificity of the ribozyme.</text>
</comment>
<dbReference type="AlphaFoldDB" id="A0A1Q2CR87"/>
<dbReference type="InterPro" id="IPR000100">
    <property type="entry name" value="RNase_P"/>
</dbReference>
<evidence type="ECO:0000313" key="11">
    <source>
        <dbReference type="Proteomes" id="UP000188145"/>
    </source>
</evidence>
<evidence type="ECO:0000313" key="10">
    <source>
        <dbReference type="EMBL" id="AQP48540.1"/>
    </source>
</evidence>
<keyword evidence="11" id="KW-1185">Reference proteome</keyword>
<accession>A0A1Q2CR87</accession>
<keyword evidence="6 7" id="KW-0694">RNA-binding</keyword>
<dbReference type="KEGG" id="tes:BW730_14545"/>
<dbReference type="EC" id="3.1.26.5" evidence="7 8"/>
<evidence type="ECO:0000256" key="2">
    <source>
        <dbReference type="ARBA" id="ARBA00022694"/>
    </source>
</evidence>
<gene>
    <name evidence="7" type="primary">rnpA</name>
    <name evidence="10" type="ORF">BW730_14545</name>
</gene>
<dbReference type="Gene3D" id="3.30.230.10">
    <property type="match status" value="1"/>
</dbReference>
<evidence type="ECO:0000256" key="1">
    <source>
        <dbReference type="ARBA" id="ARBA00002663"/>
    </source>
</evidence>
<dbReference type="HAMAP" id="MF_00227">
    <property type="entry name" value="RNase_P"/>
    <property type="match status" value="1"/>
</dbReference>
<dbReference type="STRING" id="1332264.BW730_14545"/>
<dbReference type="PANTHER" id="PTHR33992:SF1">
    <property type="entry name" value="RIBONUCLEASE P PROTEIN COMPONENT"/>
    <property type="match status" value="1"/>
</dbReference>
<dbReference type="Pfam" id="PF00825">
    <property type="entry name" value="Ribonuclease_P"/>
    <property type="match status" value="1"/>
</dbReference>
<dbReference type="PROSITE" id="PS00648">
    <property type="entry name" value="RIBONUCLEASE_P"/>
    <property type="match status" value="1"/>
</dbReference>
<evidence type="ECO:0000256" key="8">
    <source>
        <dbReference type="NCBIfam" id="TIGR00188"/>
    </source>
</evidence>
<proteinExistence type="inferred from homology"/>
<sequence length="116" mass="12703">MLPGPRRLKRPSDFGTTVRRGSRAATPTVVVHVGRSNLQDPPEFTRVGFVVSKKVGNAVTRNRVKRRLRHLASDLASPFVTDVVVRALPAAASEPQRLGDDLRDAWSRAFTKAASC</sequence>
<comment type="similarity">
    <text evidence="7">Belongs to the RnpA family.</text>
</comment>
<protein>
    <recommendedName>
        <fullName evidence="7 8">Ribonuclease P protein component</fullName>
        <shortName evidence="7">RNase P protein</shortName>
        <shortName evidence="7">RNaseP protein</shortName>
        <ecNumber evidence="7 8">3.1.26.5</ecNumber>
    </recommendedName>
    <alternativeName>
        <fullName evidence="7">Protein C5</fullName>
    </alternativeName>
</protein>
<organism evidence="10 11">
    <name type="scientific">Tessaracoccus aquimaris</name>
    <dbReference type="NCBI Taxonomy" id="1332264"/>
    <lineage>
        <taxon>Bacteria</taxon>
        <taxon>Bacillati</taxon>
        <taxon>Actinomycetota</taxon>
        <taxon>Actinomycetes</taxon>
        <taxon>Propionibacteriales</taxon>
        <taxon>Propionibacteriaceae</taxon>
        <taxon>Tessaracoccus</taxon>
    </lineage>
</organism>
<keyword evidence="3 7" id="KW-0540">Nuclease</keyword>
<dbReference type="RefSeq" id="WP_077686879.1">
    <property type="nucleotide sequence ID" value="NZ_CP019606.1"/>
</dbReference>
<keyword evidence="5 7" id="KW-0378">Hydrolase</keyword>
<dbReference type="SUPFAM" id="SSF54211">
    <property type="entry name" value="Ribosomal protein S5 domain 2-like"/>
    <property type="match status" value="1"/>
</dbReference>
<evidence type="ECO:0000256" key="3">
    <source>
        <dbReference type="ARBA" id="ARBA00022722"/>
    </source>
</evidence>
<dbReference type="GO" id="GO:0030677">
    <property type="term" value="C:ribonuclease P complex"/>
    <property type="evidence" value="ECO:0007669"/>
    <property type="project" value="TreeGrafter"/>
</dbReference>